<dbReference type="Pfam" id="PF10670">
    <property type="entry name" value="DUF4198"/>
    <property type="match status" value="1"/>
</dbReference>
<dbReference type="EMBL" id="LOHF01000003">
    <property type="protein sequence ID" value="OUM74937.1"/>
    <property type="molecule type" value="Genomic_DNA"/>
</dbReference>
<dbReference type="InterPro" id="IPR019613">
    <property type="entry name" value="DUF4198"/>
</dbReference>
<feature type="chain" id="PRO_5012915143" evidence="1">
    <location>
        <begin position="24"/>
        <end position="242"/>
    </location>
</feature>
<accession>A0A1Y3P538</accession>
<proteinExistence type="predicted"/>
<dbReference type="AlphaFoldDB" id="A0A1Y3P538"/>
<dbReference type="RefSeq" id="WP_087265179.1">
    <property type="nucleotide sequence ID" value="NZ_JBJGBV010000003.1"/>
</dbReference>
<keyword evidence="1" id="KW-0732">Signal</keyword>
<feature type="signal peptide" evidence="1">
    <location>
        <begin position="1"/>
        <end position="23"/>
    </location>
</feature>
<reference evidence="2 3" key="1">
    <citation type="journal article" date="2017" name="Syst. Appl. Microbiol.">
        <title>Pseudomonas caspiana sp. nov., a citrus pathogen in the Pseudomonas syringae phylogenetic group.</title>
        <authorList>
            <person name="Busquets A."/>
            <person name="Gomila M."/>
            <person name="Beiki F."/>
            <person name="Mulet M."/>
            <person name="Rahimian H."/>
            <person name="Garcia-Valdes E."/>
            <person name="Lalucat J."/>
        </authorList>
    </citation>
    <scope>NUCLEOTIDE SEQUENCE [LARGE SCALE GENOMIC DNA]</scope>
    <source>
        <strain evidence="2 3">FBF102</strain>
    </source>
</reference>
<gene>
    <name evidence="2" type="ORF">AUC60_06000</name>
</gene>
<sequence length="242" mass="26156">MHATKTILALSLLGAFSVQQAGAHGLWTEERRGNIEVVYGHGAEDSKFKAEKVSGAWAYDVNGKMIPVTVERLADHARLQPLSRPAVMFMALNNGMWSQTADKKWTNEGRTKVLGAVTALETFKYSLAIYEPGVKLPPLKRLRLVIVPQADPLSVGPGKALPVQVLLDGKPLAGIKLIGDYRSQPDEVSATTDAQGRANVVVRNEGLNIIAAETVVKVSGNPDIDEQGLFTSLTFVGEPHHE</sequence>
<dbReference type="OrthoDB" id="5368503at2"/>
<name>A0A1Y3P538_9PSED</name>
<evidence type="ECO:0000313" key="2">
    <source>
        <dbReference type="EMBL" id="OUM74937.1"/>
    </source>
</evidence>
<protein>
    <submittedName>
        <fullName evidence="2">Nickel ABC transporter substrate-binding protein</fullName>
    </submittedName>
</protein>
<evidence type="ECO:0000313" key="3">
    <source>
        <dbReference type="Proteomes" id="UP000195440"/>
    </source>
</evidence>
<comment type="caution">
    <text evidence="2">The sequence shown here is derived from an EMBL/GenBank/DDBJ whole genome shotgun (WGS) entry which is preliminary data.</text>
</comment>
<dbReference type="Proteomes" id="UP000195440">
    <property type="component" value="Unassembled WGS sequence"/>
</dbReference>
<keyword evidence="3" id="KW-1185">Reference proteome</keyword>
<evidence type="ECO:0000256" key="1">
    <source>
        <dbReference type="SAM" id="SignalP"/>
    </source>
</evidence>
<organism evidence="2 3">
    <name type="scientific">Pseudomonas caspiana</name>
    <dbReference type="NCBI Taxonomy" id="1451454"/>
    <lineage>
        <taxon>Bacteria</taxon>
        <taxon>Pseudomonadati</taxon>
        <taxon>Pseudomonadota</taxon>
        <taxon>Gammaproteobacteria</taxon>
        <taxon>Pseudomonadales</taxon>
        <taxon>Pseudomonadaceae</taxon>
        <taxon>Pseudomonas</taxon>
    </lineage>
</organism>